<accession>A0A1V6C5S2</accession>
<dbReference type="Proteomes" id="UP000485562">
    <property type="component" value="Unassembled WGS sequence"/>
</dbReference>
<dbReference type="InterPro" id="IPR019606">
    <property type="entry name" value="GerMN"/>
</dbReference>
<dbReference type="EMBL" id="MWDQ01000136">
    <property type="protein sequence ID" value="OQB72267.1"/>
    <property type="molecule type" value="Genomic_DNA"/>
</dbReference>
<reference evidence="2" key="1">
    <citation type="submission" date="2017-02" db="EMBL/GenBank/DDBJ databases">
        <title>Delving into the versatile metabolic prowess of the omnipresent phylum Bacteroidetes.</title>
        <authorList>
            <person name="Nobu M.K."/>
            <person name="Mei R."/>
            <person name="Narihiro T."/>
            <person name="Kuroda K."/>
            <person name="Liu W.-T."/>
        </authorList>
    </citation>
    <scope>NUCLEOTIDE SEQUENCE</scope>
    <source>
        <strain evidence="2">ADurb.Bin131</strain>
    </source>
</reference>
<sequence length="187" mass="20872">MGSNKMSTQKKIVLGLLILWVVLLIVFGLVRSGFLIQGKVGVYFFQKQSGDFLTLVPVERKTKGIITDISSKIRYALEQLISGPNSEEAEEFISCVPAETKLLDVRIDGNLIYVDFDETIETGGGIKEIRGRLAQIVFTATQFNPDAGVILLINGKEIKSFSGEGITDVEKPMHRDEFLDFLKEERE</sequence>
<proteinExistence type="predicted"/>
<evidence type="ECO:0000259" key="1">
    <source>
        <dbReference type="SMART" id="SM00909"/>
    </source>
</evidence>
<comment type="caution">
    <text evidence="2">The sequence shown here is derived from an EMBL/GenBank/DDBJ whole genome shotgun (WGS) entry which is preliminary data.</text>
</comment>
<dbReference type="SMART" id="SM00909">
    <property type="entry name" value="Germane"/>
    <property type="match status" value="1"/>
</dbReference>
<protein>
    <submittedName>
        <fullName evidence="2">Sporulation and spore germination</fullName>
    </submittedName>
</protein>
<gene>
    <name evidence="2" type="ORF">BWX89_01403</name>
</gene>
<name>A0A1V6C5S2_UNCT6</name>
<evidence type="ECO:0000313" key="2">
    <source>
        <dbReference type="EMBL" id="OQB72267.1"/>
    </source>
</evidence>
<dbReference type="AlphaFoldDB" id="A0A1V6C5S2"/>
<organism evidence="2">
    <name type="scientific">candidate division TA06 bacterium ADurb.Bin131</name>
    <dbReference type="NCBI Taxonomy" id="1852827"/>
    <lineage>
        <taxon>Bacteria</taxon>
        <taxon>Bacteria division TA06</taxon>
    </lineage>
</organism>
<dbReference type="Pfam" id="PF10646">
    <property type="entry name" value="Germane"/>
    <property type="match status" value="1"/>
</dbReference>
<feature type="domain" description="GerMN" evidence="1">
    <location>
        <begin position="73"/>
        <end position="162"/>
    </location>
</feature>